<reference evidence="3" key="3">
    <citation type="submission" date="2020-05" db="UniProtKB">
        <authorList>
            <consortium name="EnsemblMetazoa"/>
        </authorList>
    </citation>
    <scope>IDENTIFICATION</scope>
    <source>
        <strain evidence="3">Jacobina</strain>
    </source>
</reference>
<reference evidence="2" key="2">
    <citation type="journal article" date="2020" name="BMC">
        <title>Leishmania infection induces a limited differential gene expression in the sand fly midgut.</title>
        <authorList>
            <person name="Coutinho-Abreu I.V."/>
            <person name="Serafim T.D."/>
            <person name="Meneses C."/>
            <person name="Kamhawi S."/>
            <person name="Oliveira F."/>
            <person name="Valenzuela J.G."/>
        </authorList>
    </citation>
    <scope>NUCLEOTIDE SEQUENCE</scope>
    <source>
        <strain evidence="2">Jacobina</strain>
        <tissue evidence="2">Midgut</tissue>
    </source>
</reference>
<organism evidence="3 4">
    <name type="scientific">Lutzomyia longipalpis</name>
    <name type="common">Sand fly</name>
    <dbReference type="NCBI Taxonomy" id="7200"/>
    <lineage>
        <taxon>Eukaryota</taxon>
        <taxon>Metazoa</taxon>
        <taxon>Ecdysozoa</taxon>
        <taxon>Arthropoda</taxon>
        <taxon>Hexapoda</taxon>
        <taxon>Insecta</taxon>
        <taxon>Pterygota</taxon>
        <taxon>Neoptera</taxon>
        <taxon>Endopterygota</taxon>
        <taxon>Diptera</taxon>
        <taxon>Nematocera</taxon>
        <taxon>Psychodoidea</taxon>
        <taxon>Psychodidae</taxon>
        <taxon>Lutzomyia</taxon>
        <taxon>Lutzomyia</taxon>
    </lineage>
</organism>
<evidence type="ECO:0000313" key="3">
    <source>
        <dbReference type="EnsemblMetazoa" id="LLOJ005447-PA"/>
    </source>
</evidence>
<sequence length="224" mass="25975">MNFMIIAILLIGAASMSSQKPIVDNTADEIVLLNPEEASDDLDVAENNIIMPYFRKAFRHRRRQIREATPEQFAAELPQIPEEEASDDLEPAENNIIMPYFRKAFRHRGRLIRQATPEDYVAELPQIPQEEDEASDDLEPAENHIFMPYFRYRERKAFRRRARQAAAESFVSHRRSTRSVDSDISGGDDDLAVAENHIFLPVFRYKSRAAYRQRVKKPVKNNRG</sequence>
<dbReference type="EnsemblMetazoa" id="LLOJ005447-RA">
    <property type="protein sequence ID" value="LLOJ005447-PA"/>
    <property type="gene ID" value="LLOJ005447"/>
</dbReference>
<name>A0A1B0CLG0_LUTLO</name>
<dbReference type="EMBL" id="GITU01001982">
    <property type="protein sequence ID" value="MBC1170685.1"/>
    <property type="molecule type" value="Transcribed_RNA"/>
</dbReference>
<protein>
    <submittedName>
        <fullName evidence="2">Putative conserved secreted protein</fullName>
    </submittedName>
</protein>
<reference evidence="4" key="1">
    <citation type="submission" date="2012-05" db="EMBL/GenBank/DDBJ databases">
        <title>Whole Genome Assembly of Lutzomyia longipalpis.</title>
        <authorList>
            <person name="Richards S."/>
            <person name="Qu C."/>
            <person name="Dillon R."/>
            <person name="Worley K."/>
            <person name="Scherer S."/>
            <person name="Batterton M."/>
            <person name="Taylor A."/>
            <person name="Hawes A."/>
            <person name="Hernandez B."/>
            <person name="Kovar C."/>
            <person name="Mandapat C."/>
            <person name="Pham C."/>
            <person name="Qu C."/>
            <person name="Jing C."/>
            <person name="Bess C."/>
            <person name="Bandaranaike D."/>
            <person name="Ngo D."/>
            <person name="Ongeri F."/>
            <person name="Arias F."/>
            <person name="Lara F."/>
            <person name="Weissenberger G."/>
            <person name="Kamau G."/>
            <person name="Han H."/>
            <person name="Shen H."/>
            <person name="Dinh H."/>
            <person name="Khalil I."/>
            <person name="Jones J."/>
            <person name="Shafer J."/>
            <person name="Jayaseelan J."/>
            <person name="Quiroz J."/>
            <person name="Blankenburg K."/>
            <person name="Nguyen L."/>
            <person name="Jackson L."/>
            <person name="Francisco L."/>
            <person name="Tang L.-Y."/>
            <person name="Pu L.-L."/>
            <person name="Perales L."/>
            <person name="Lorensuhewa L."/>
            <person name="Munidasa M."/>
            <person name="Coyle M."/>
            <person name="Taylor M."/>
            <person name="Puazo M."/>
            <person name="Firestine M."/>
            <person name="Scheel M."/>
            <person name="Javaid M."/>
            <person name="Wang M."/>
            <person name="Li M."/>
            <person name="Tabassum N."/>
            <person name="Saada N."/>
            <person name="Osuji N."/>
            <person name="Aqrawi P."/>
            <person name="Fu Q."/>
            <person name="Thornton R."/>
            <person name="Raj R."/>
            <person name="Goodspeed R."/>
            <person name="Mata R."/>
            <person name="Najjar R."/>
            <person name="Gubbala S."/>
            <person name="Lee S."/>
            <person name="Denson S."/>
            <person name="Patil S."/>
            <person name="Macmil S."/>
            <person name="Qi S."/>
            <person name="Matskevitch T."/>
            <person name="Palculict T."/>
            <person name="Mathew T."/>
            <person name="Vee V."/>
            <person name="Velamala V."/>
            <person name="Korchina V."/>
            <person name="Cai W."/>
            <person name="Liu W."/>
            <person name="Dai W."/>
            <person name="Zou X."/>
            <person name="Zhu Y."/>
            <person name="Zhang Y."/>
            <person name="Wu Y.-Q."/>
            <person name="Xin Y."/>
            <person name="Nazarath L."/>
            <person name="Kovar C."/>
            <person name="Han Y."/>
            <person name="Muzny D."/>
            <person name="Gibbs R."/>
        </authorList>
    </citation>
    <scope>NUCLEOTIDE SEQUENCE [LARGE SCALE GENOMIC DNA]</scope>
    <source>
        <strain evidence="4">Jacobina</strain>
    </source>
</reference>
<dbReference type="AlphaFoldDB" id="A0A1B0CLG0"/>
<dbReference type="Proteomes" id="UP000092461">
    <property type="component" value="Unassembled WGS sequence"/>
</dbReference>
<feature type="chain" id="PRO_5044555395" evidence="1">
    <location>
        <begin position="19"/>
        <end position="224"/>
    </location>
</feature>
<dbReference type="VEuPathDB" id="VectorBase:LLOJ005447"/>
<evidence type="ECO:0000313" key="2">
    <source>
        <dbReference type="EMBL" id="MBC1170685.1"/>
    </source>
</evidence>
<keyword evidence="1" id="KW-0732">Signal</keyword>
<dbReference type="VEuPathDB" id="VectorBase:LLONM1_007931"/>
<proteinExistence type="predicted"/>
<evidence type="ECO:0000256" key="1">
    <source>
        <dbReference type="SAM" id="SignalP"/>
    </source>
</evidence>
<accession>A0A1B0CLG0</accession>
<evidence type="ECO:0000313" key="4">
    <source>
        <dbReference type="Proteomes" id="UP000092461"/>
    </source>
</evidence>
<feature type="signal peptide" evidence="1">
    <location>
        <begin position="1"/>
        <end position="18"/>
    </location>
</feature>
<dbReference type="EMBL" id="AJWK01017220">
    <property type="status" value="NOT_ANNOTATED_CDS"/>
    <property type="molecule type" value="Genomic_DNA"/>
</dbReference>
<keyword evidence="4" id="KW-1185">Reference proteome</keyword>